<evidence type="ECO:0000313" key="2">
    <source>
        <dbReference type="EMBL" id="ELT44519.1"/>
    </source>
</evidence>
<name>L8TTG0_9MICC</name>
<feature type="domain" description="DUF222" evidence="1">
    <location>
        <begin position="57"/>
        <end position="162"/>
    </location>
</feature>
<accession>L8TTG0</accession>
<comment type="caution">
    <text evidence="2">The sequence shown here is derived from an EMBL/GenBank/DDBJ whole genome shotgun (WGS) entry which is preliminary data.</text>
</comment>
<reference evidence="3" key="1">
    <citation type="journal article" date="2013" name="Genome Announc.">
        <title>Draft Genome Sequence of the 2-Chloro-4-Nitrophenol-Degrading Bacterium Arthrobacter sp. Strain SJCon.</title>
        <authorList>
            <person name="Vikram S."/>
            <person name="Kumar S."/>
            <person name="Vaidya B."/>
            <person name="Pinnaka A.K."/>
            <person name="Raghava G.P."/>
        </authorList>
    </citation>
    <scope>NUCLEOTIDE SEQUENCE [LARGE SCALE GENOMIC DNA]</scope>
    <source>
        <strain evidence="3">SJCon</strain>
    </source>
</reference>
<organism evidence="2 3">
    <name type="scientific">Arthrobacter nitrophenolicus</name>
    <dbReference type="NCBI Taxonomy" id="683150"/>
    <lineage>
        <taxon>Bacteria</taxon>
        <taxon>Bacillati</taxon>
        <taxon>Actinomycetota</taxon>
        <taxon>Actinomycetes</taxon>
        <taxon>Micrococcales</taxon>
        <taxon>Micrococcaceae</taxon>
        <taxon>Arthrobacter</taxon>
    </lineage>
</organism>
<keyword evidence="3" id="KW-1185">Reference proteome</keyword>
<dbReference type="Pfam" id="PF02720">
    <property type="entry name" value="DUF222"/>
    <property type="match status" value="1"/>
</dbReference>
<sequence>MEGVFATTAAINALFLEEAALKTVHANGDADGSGVNVLGRLYELRLERLGLESKLEAQTTALKARDAAQSLDLQQAMTPPDASTQDRTYAEISTVEEIAGVLTISSGAAGAFITQARQVCSLPSVYGALSTGSLSWQGARIIADETEALDHPAAVALADHFLDPDAPNPARGCPAANLVPVPA</sequence>
<protein>
    <recommendedName>
        <fullName evidence="1">DUF222 domain-containing protein</fullName>
    </recommendedName>
</protein>
<dbReference type="EMBL" id="AOFD01000021">
    <property type="protein sequence ID" value="ELT44519.1"/>
    <property type="molecule type" value="Genomic_DNA"/>
</dbReference>
<evidence type="ECO:0000259" key="1">
    <source>
        <dbReference type="Pfam" id="PF02720"/>
    </source>
</evidence>
<dbReference type="Proteomes" id="UP000011189">
    <property type="component" value="Unassembled WGS sequence"/>
</dbReference>
<proteinExistence type="predicted"/>
<dbReference type="AlphaFoldDB" id="L8TTG0"/>
<feature type="non-terminal residue" evidence="2">
    <location>
        <position position="183"/>
    </location>
</feature>
<dbReference type="InterPro" id="IPR003870">
    <property type="entry name" value="DUF222"/>
</dbReference>
<evidence type="ECO:0000313" key="3">
    <source>
        <dbReference type="Proteomes" id="UP000011189"/>
    </source>
</evidence>
<gene>
    <name evidence="2" type="ORF">G205_10972</name>
</gene>